<reference evidence="5 6" key="1">
    <citation type="journal article" date="2016" name="Nat. Commun.">
        <title>Thousands of microbial genomes shed light on interconnected biogeochemical processes in an aquifer system.</title>
        <authorList>
            <person name="Anantharaman K."/>
            <person name="Brown C.T."/>
            <person name="Hug L.A."/>
            <person name="Sharon I."/>
            <person name="Castelle C.J."/>
            <person name="Probst A.J."/>
            <person name="Thomas B.C."/>
            <person name="Singh A."/>
            <person name="Wilkins M.J."/>
            <person name="Karaoz U."/>
            <person name="Brodie E.L."/>
            <person name="Williams K.H."/>
            <person name="Hubbard S.S."/>
            <person name="Banfield J.F."/>
        </authorList>
    </citation>
    <scope>NUCLEOTIDE SEQUENCE [LARGE SCALE GENOMIC DNA]</scope>
</reference>
<name>A0A1F8GR79_9BACT</name>
<dbReference type="InterPro" id="IPR013105">
    <property type="entry name" value="TPR_2"/>
</dbReference>
<dbReference type="Gene3D" id="1.25.40.10">
    <property type="entry name" value="Tetratricopeptide repeat domain"/>
    <property type="match status" value="1"/>
</dbReference>
<evidence type="ECO:0000313" key="6">
    <source>
        <dbReference type="Proteomes" id="UP000179047"/>
    </source>
</evidence>
<comment type="caution">
    <text evidence="5">The sequence shown here is derived from an EMBL/GenBank/DDBJ whole genome shotgun (WGS) entry which is preliminary data.</text>
</comment>
<feature type="compositionally biased region" description="Basic and acidic residues" evidence="4">
    <location>
        <begin position="101"/>
        <end position="116"/>
    </location>
</feature>
<evidence type="ECO:0000256" key="1">
    <source>
        <dbReference type="ARBA" id="ARBA00022737"/>
    </source>
</evidence>
<gene>
    <name evidence="5" type="ORF">A3A33_04580</name>
</gene>
<feature type="repeat" description="TPR" evidence="3">
    <location>
        <begin position="154"/>
        <end position="187"/>
    </location>
</feature>
<evidence type="ECO:0000313" key="5">
    <source>
        <dbReference type="EMBL" id="OGN27883.1"/>
    </source>
</evidence>
<evidence type="ECO:0000256" key="2">
    <source>
        <dbReference type="ARBA" id="ARBA00022803"/>
    </source>
</evidence>
<organism evidence="5 6">
    <name type="scientific">Candidatus Yanofskybacteria bacterium RIFCSPLOWO2_01_FULL_49_25</name>
    <dbReference type="NCBI Taxonomy" id="1802701"/>
    <lineage>
        <taxon>Bacteria</taxon>
        <taxon>Candidatus Yanofskyibacteriota</taxon>
    </lineage>
</organism>
<evidence type="ECO:0000256" key="4">
    <source>
        <dbReference type="SAM" id="MobiDB-lite"/>
    </source>
</evidence>
<proteinExistence type="predicted"/>
<protein>
    <submittedName>
        <fullName evidence="5">Uncharacterized protein</fullName>
    </submittedName>
</protein>
<dbReference type="Proteomes" id="UP000179047">
    <property type="component" value="Unassembled WGS sequence"/>
</dbReference>
<dbReference type="SUPFAM" id="SSF48452">
    <property type="entry name" value="TPR-like"/>
    <property type="match status" value="1"/>
</dbReference>
<feature type="compositionally biased region" description="Low complexity" evidence="4">
    <location>
        <begin position="118"/>
        <end position="131"/>
    </location>
</feature>
<dbReference type="SMART" id="SM00028">
    <property type="entry name" value="TPR"/>
    <property type="match status" value="1"/>
</dbReference>
<dbReference type="Pfam" id="PF07719">
    <property type="entry name" value="TPR_2"/>
    <property type="match status" value="1"/>
</dbReference>
<dbReference type="AlphaFoldDB" id="A0A1F8GR79"/>
<keyword evidence="1" id="KW-0677">Repeat</keyword>
<dbReference type="STRING" id="1802701.A3A33_04580"/>
<dbReference type="InterPro" id="IPR011990">
    <property type="entry name" value="TPR-like_helical_dom_sf"/>
</dbReference>
<accession>A0A1F8GR79</accession>
<dbReference type="EMBL" id="MGKP01000026">
    <property type="protein sequence ID" value="OGN27883.1"/>
    <property type="molecule type" value="Genomic_DNA"/>
</dbReference>
<dbReference type="InterPro" id="IPR019734">
    <property type="entry name" value="TPR_rpt"/>
</dbReference>
<dbReference type="PROSITE" id="PS50005">
    <property type="entry name" value="TPR"/>
    <property type="match status" value="1"/>
</dbReference>
<keyword evidence="2 3" id="KW-0802">TPR repeat</keyword>
<dbReference type="PROSITE" id="PS50293">
    <property type="entry name" value="TPR_REGION"/>
    <property type="match status" value="1"/>
</dbReference>
<sequence length="200" mass="23127">MYIIIPLAIMVASLAGAFYVASRKFVYLRKLDPSAVQDAPADFHDFRRELFPEMVGAWKALDLRQHTAAFLTEMEKVLRKLRLVFLRVDTAMHQLIQKMRKTTEHHEKIQEKREADEAMAQQADSISSSASTVLDPREEEQRLIVEIAKNPKNPELYKELGMIYIEIGEDDDARQSFEKALELDPEDILVQNKLRKLKAE</sequence>
<feature type="region of interest" description="Disordered" evidence="4">
    <location>
        <begin position="100"/>
        <end position="135"/>
    </location>
</feature>
<evidence type="ECO:0000256" key="3">
    <source>
        <dbReference type="PROSITE-ProRule" id="PRU00339"/>
    </source>
</evidence>